<dbReference type="Proteomes" id="UP001311915">
    <property type="component" value="Unassembled WGS sequence"/>
</dbReference>
<gene>
    <name evidence="1" type="ORF">R3W88_027116</name>
</gene>
<proteinExistence type="predicted"/>
<evidence type="ECO:0000313" key="1">
    <source>
        <dbReference type="EMBL" id="KAK4724337.1"/>
    </source>
</evidence>
<dbReference type="AlphaFoldDB" id="A0AAV9LGC0"/>
<evidence type="ECO:0000313" key="2">
    <source>
        <dbReference type="Proteomes" id="UP001311915"/>
    </source>
</evidence>
<accession>A0AAV9LGC0</accession>
<organism evidence="1 2">
    <name type="scientific">Solanum pinnatisectum</name>
    <name type="common">tansyleaf nightshade</name>
    <dbReference type="NCBI Taxonomy" id="50273"/>
    <lineage>
        <taxon>Eukaryota</taxon>
        <taxon>Viridiplantae</taxon>
        <taxon>Streptophyta</taxon>
        <taxon>Embryophyta</taxon>
        <taxon>Tracheophyta</taxon>
        <taxon>Spermatophyta</taxon>
        <taxon>Magnoliopsida</taxon>
        <taxon>eudicotyledons</taxon>
        <taxon>Gunneridae</taxon>
        <taxon>Pentapetalae</taxon>
        <taxon>asterids</taxon>
        <taxon>lamiids</taxon>
        <taxon>Solanales</taxon>
        <taxon>Solanaceae</taxon>
        <taxon>Solanoideae</taxon>
        <taxon>Solaneae</taxon>
        <taxon>Solanum</taxon>
    </lineage>
</organism>
<protein>
    <submittedName>
        <fullName evidence="1">Uncharacterized protein</fullName>
    </submittedName>
</protein>
<comment type="caution">
    <text evidence="1">The sequence shown here is derived from an EMBL/GenBank/DDBJ whole genome shotgun (WGS) entry which is preliminary data.</text>
</comment>
<dbReference type="EMBL" id="JAWPEI010000006">
    <property type="protein sequence ID" value="KAK4724337.1"/>
    <property type="molecule type" value="Genomic_DNA"/>
</dbReference>
<keyword evidence="2" id="KW-1185">Reference proteome</keyword>
<sequence>MAPSRFVAPRVSASAAMSNAKQKSFERFVRLVPPRHMGGGCLTSLISFIEWSKEWYKLVLSCRPVASSFLGWEQFTKVFIK</sequence>
<name>A0AAV9LGC0_9SOLN</name>
<reference evidence="1 2" key="1">
    <citation type="submission" date="2023-10" db="EMBL/GenBank/DDBJ databases">
        <title>Genome-Wide Identification Analysis in wild type Solanum Pinnatisectum Reveals Some Genes Defensing Phytophthora Infestans.</title>
        <authorList>
            <person name="Sun C."/>
        </authorList>
    </citation>
    <scope>NUCLEOTIDE SEQUENCE [LARGE SCALE GENOMIC DNA]</scope>
    <source>
        <strain evidence="1">LQN</strain>
        <tissue evidence="1">Leaf</tissue>
    </source>
</reference>